<organism evidence="3 4">
    <name type="scientific">Gossypium hirsutum</name>
    <name type="common">Upland cotton</name>
    <name type="synonym">Gossypium mexicanum</name>
    <dbReference type="NCBI Taxonomy" id="3635"/>
    <lineage>
        <taxon>Eukaryota</taxon>
        <taxon>Viridiplantae</taxon>
        <taxon>Streptophyta</taxon>
        <taxon>Embryophyta</taxon>
        <taxon>Tracheophyta</taxon>
        <taxon>Spermatophyta</taxon>
        <taxon>Magnoliopsida</taxon>
        <taxon>eudicotyledons</taxon>
        <taxon>Gunneridae</taxon>
        <taxon>Pentapetalae</taxon>
        <taxon>rosids</taxon>
        <taxon>malvids</taxon>
        <taxon>Malvales</taxon>
        <taxon>Malvaceae</taxon>
        <taxon>Malvoideae</taxon>
        <taxon>Gossypium</taxon>
    </lineage>
</organism>
<reference evidence="3" key="1">
    <citation type="journal article" date="2020" name="Nat. Genet.">
        <title>Genomic diversifications of five Gossypium allopolyploid species and their impact on cotton improvement.</title>
        <authorList>
            <person name="Chen Z.J."/>
            <person name="Sreedasyam A."/>
            <person name="Ando A."/>
            <person name="Song Q."/>
            <person name="De Santiago L.M."/>
            <person name="Hulse-Kemp A.M."/>
            <person name="Ding M."/>
            <person name="Ye W."/>
            <person name="Kirkbride R.C."/>
            <person name="Jenkins J."/>
            <person name="Plott C."/>
            <person name="Lovell J."/>
            <person name="Lin Y.M."/>
            <person name="Vaughn R."/>
            <person name="Liu B."/>
            <person name="Simpson S."/>
            <person name="Scheffler B.E."/>
            <person name="Wen L."/>
            <person name="Saski C.A."/>
            <person name="Grover C.E."/>
            <person name="Hu G."/>
            <person name="Conover J.L."/>
            <person name="Carlson J.W."/>
            <person name="Shu S."/>
            <person name="Boston L.B."/>
            <person name="Williams M."/>
            <person name="Peterson D.G."/>
            <person name="McGee K."/>
            <person name="Jones D.C."/>
            <person name="Wendel J.F."/>
            <person name="Stelly D.M."/>
            <person name="Grimwood J."/>
            <person name="Schmutz J."/>
        </authorList>
    </citation>
    <scope>NUCLEOTIDE SEQUENCE [LARGE SCALE GENOMIC DNA]</scope>
    <source>
        <strain evidence="3">cv. TM-1</strain>
    </source>
</reference>
<feature type="compositionally biased region" description="Basic and acidic residues" evidence="1">
    <location>
        <begin position="257"/>
        <end position="267"/>
    </location>
</feature>
<dbReference type="Pfam" id="PF03732">
    <property type="entry name" value="Retrotrans_gag"/>
    <property type="match status" value="1"/>
</dbReference>
<dbReference type="InterPro" id="IPR043128">
    <property type="entry name" value="Rev_trsase/Diguanyl_cyclase"/>
</dbReference>
<feature type="region of interest" description="Disordered" evidence="1">
    <location>
        <begin position="177"/>
        <end position="267"/>
    </location>
</feature>
<dbReference type="SUPFAM" id="SSF56672">
    <property type="entry name" value="DNA/RNA polymerases"/>
    <property type="match status" value="1"/>
</dbReference>
<name>A0ABM3BJB5_GOSHI</name>
<dbReference type="Pfam" id="PF08284">
    <property type="entry name" value="RVP_2"/>
    <property type="match status" value="1"/>
</dbReference>
<dbReference type="Proteomes" id="UP000818029">
    <property type="component" value="Chromosome A04"/>
</dbReference>
<dbReference type="RefSeq" id="XP_040967149.1">
    <property type="nucleotide sequence ID" value="XM_041111215.1"/>
</dbReference>
<gene>
    <name evidence="4" type="primary">LOC121228081</name>
</gene>
<feature type="domain" description="Retrotransposon gag" evidence="2">
    <location>
        <begin position="89"/>
        <end position="134"/>
    </location>
</feature>
<dbReference type="PANTHER" id="PTHR15503">
    <property type="entry name" value="LDOC1 RELATED"/>
    <property type="match status" value="1"/>
</dbReference>
<dbReference type="InterPro" id="IPR043502">
    <property type="entry name" value="DNA/RNA_pol_sf"/>
</dbReference>
<feature type="region of interest" description="Disordered" evidence="1">
    <location>
        <begin position="1"/>
        <end position="35"/>
    </location>
</feature>
<feature type="compositionally biased region" description="Polar residues" evidence="1">
    <location>
        <begin position="194"/>
        <end position="203"/>
    </location>
</feature>
<sequence>MDPNITTADDVESNMSAPEEETTPIESEPVSMGQGGGAREAYFRMMDAWYTEFVRANSNTPLPPPPPIPQYAPVAPQCADVFKREKPLEFLELKQDSKTVTEYEREFVKLNKYARKCVSTEATTCKRFEDGLNEDIRVFVGIVELREFVVLVERACKAEELVKERRKAAIESRDLKRRWMGKKHQSSSKRSKEFTTQSNTSIGYSMRNKNRQNMRSKAQTTSVASVGSARRSRLECSAPLRGRPQKNRESGYSSRGAPREAVLRSEGKAPARTYAIRTREEAKSPDVITATFSIHDITVVALIDPGSTHSYILYCEIKVIQLRCEDGNDLRVGPDKSDNLSVVISSLAAERYLRKGLPPEREVEFGIELAPATMPISITPYRMAPTEFKELKVQLQELTDKGLVRPSYSPWSAPVLFVKKDRSMRLCIDYRQFNNVTVKNKYPLPRIDDLFDQLRGATLYAKFSKIEFWFKKVGFLGHIVSGDGIRVDPNKISAIVEWKPLRNVTEVRSFGG</sequence>
<evidence type="ECO:0000313" key="4">
    <source>
        <dbReference type="RefSeq" id="XP_040967149.1"/>
    </source>
</evidence>
<evidence type="ECO:0000259" key="2">
    <source>
        <dbReference type="Pfam" id="PF03732"/>
    </source>
</evidence>
<dbReference type="InterPro" id="IPR005162">
    <property type="entry name" value="Retrotrans_gag_dom"/>
</dbReference>
<keyword evidence="3" id="KW-1185">Reference proteome</keyword>
<proteinExistence type="predicted"/>
<evidence type="ECO:0000313" key="3">
    <source>
        <dbReference type="Proteomes" id="UP000818029"/>
    </source>
</evidence>
<dbReference type="Gene3D" id="3.10.10.10">
    <property type="entry name" value="HIV Type 1 Reverse Transcriptase, subunit A, domain 1"/>
    <property type="match status" value="1"/>
</dbReference>
<dbReference type="GeneID" id="121228081"/>
<dbReference type="PANTHER" id="PTHR15503:SF45">
    <property type="entry name" value="RNA-DIRECTED DNA POLYMERASE HOMOLOG"/>
    <property type="match status" value="1"/>
</dbReference>
<protein>
    <recommendedName>
        <fullName evidence="2">Retrotransposon gag domain-containing protein</fullName>
    </recommendedName>
</protein>
<accession>A0ABM3BJB5</accession>
<reference evidence="4" key="2">
    <citation type="submission" date="2025-08" db="UniProtKB">
        <authorList>
            <consortium name="RefSeq"/>
        </authorList>
    </citation>
    <scope>IDENTIFICATION</scope>
</reference>
<dbReference type="InterPro" id="IPR032567">
    <property type="entry name" value="RTL1-rel"/>
</dbReference>
<dbReference type="Gene3D" id="3.30.70.270">
    <property type="match status" value="1"/>
</dbReference>
<feature type="compositionally biased region" description="Basic residues" evidence="1">
    <location>
        <begin position="177"/>
        <end position="189"/>
    </location>
</feature>
<evidence type="ECO:0000256" key="1">
    <source>
        <dbReference type="SAM" id="MobiDB-lite"/>
    </source>
</evidence>